<evidence type="ECO:0000256" key="2">
    <source>
        <dbReference type="SAM" id="MobiDB-lite"/>
    </source>
</evidence>
<dbReference type="InterPro" id="IPR011993">
    <property type="entry name" value="PH-like_dom_sf"/>
</dbReference>
<feature type="domain" description="WW" evidence="3">
    <location>
        <begin position="95"/>
        <end position="128"/>
    </location>
</feature>
<reference evidence="4 5" key="1">
    <citation type="submission" date="2013-11" db="EMBL/GenBank/DDBJ databases">
        <title>Draft genome of the bovine lungworm Dictyocaulus viviparus.</title>
        <authorList>
            <person name="Mitreva M."/>
        </authorList>
    </citation>
    <scope>NUCLEOTIDE SEQUENCE [LARGE SCALE GENOMIC DNA]</scope>
    <source>
        <strain evidence="4 5">HannoverDv2000</strain>
    </source>
</reference>
<dbReference type="Gene3D" id="2.20.70.10">
    <property type="match status" value="1"/>
</dbReference>
<sequence>MMATIASSTSTIYENLSDTHSPGNSDDLKLEDSGTYDADSRSNSHEKIASCSVSPELYPSHQDDGKHIYTNIREMNELNSRPYPPVPNITDIPRRDLNNGWLEYETEAGRTYFYNSETGKSQWIPPRFIRTPAQIQALLQSTRTGVEEQSLTKSAIYEDSHSIQDDLSLDVSSSPKVDNLDDAMIETMIFLERKYSYDQGIRSVPPSTTHHHATASSDDAAILSSFHVQCLQNPLCANLKQSSKERKNQTAEAPTVDQCQYSSKRNCLLKSVPLPQVLPSTSSGNLVCADTGTQSLDRGYPRAERESMSCYNVCDRRGSGSYHNESRESVRTIKCGNMEFVESTDQIRSKKRDWIVNFMYLTSAHLIFYKDEKSAEKHGNHYAAPRGVCDLKGASVSWLVMEKEKRKRKIIQGKLVLFCPEVSLLFASDLP</sequence>
<protein>
    <submittedName>
        <fullName evidence="4">WW domain protein</fullName>
    </submittedName>
</protein>
<dbReference type="SUPFAM" id="SSF50729">
    <property type="entry name" value="PH domain-like"/>
    <property type="match status" value="1"/>
</dbReference>
<gene>
    <name evidence="4" type="ORF">DICVIV_00957</name>
</gene>
<dbReference type="SUPFAM" id="SSF51045">
    <property type="entry name" value="WW domain"/>
    <property type="match status" value="1"/>
</dbReference>
<dbReference type="EMBL" id="KN716158">
    <property type="protein sequence ID" value="KJH52911.1"/>
    <property type="molecule type" value="Genomic_DNA"/>
</dbReference>
<dbReference type="SMART" id="SM00456">
    <property type="entry name" value="WW"/>
    <property type="match status" value="1"/>
</dbReference>
<dbReference type="Pfam" id="PF00397">
    <property type="entry name" value="WW"/>
    <property type="match status" value="1"/>
</dbReference>
<dbReference type="GO" id="GO:0005737">
    <property type="term" value="C:cytoplasm"/>
    <property type="evidence" value="ECO:0007669"/>
    <property type="project" value="TreeGrafter"/>
</dbReference>
<dbReference type="PROSITE" id="PS01159">
    <property type="entry name" value="WW_DOMAIN_1"/>
    <property type="match status" value="1"/>
</dbReference>
<reference evidence="5" key="2">
    <citation type="journal article" date="2016" name="Sci. Rep.">
        <title>Dictyocaulus viviparus genome, variome and transcriptome elucidate lungworm biology and support future intervention.</title>
        <authorList>
            <person name="McNulty S.N."/>
            <person name="Strube C."/>
            <person name="Rosa B.A."/>
            <person name="Martin J.C."/>
            <person name="Tyagi R."/>
            <person name="Choi Y.J."/>
            <person name="Wang Q."/>
            <person name="Hallsworth Pepin K."/>
            <person name="Zhang X."/>
            <person name="Ozersky P."/>
            <person name="Wilson R.K."/>
            <person name="Sternberg P.W."/>
            <person name="Gasser R.B."/>
            <person name="Mitreva M."/>
        </authorList>
    </citation>
    <scope>NUCLEOTIDE SEQUENCE [LARGE SCALE GENOMIC DNA]</scope>
    <source>
        <strain evidence="5">HannoverDv2000</strain>
    </source>
</reference>
<dbReference type="CDD" id="cd00201">
    <property type="entry name" value="WW"/>
    <property type="match status" value="1"/>
</dbReference>
<feature type="region of interest" description="Disordered" evidence="2">
    <location>
        <begin position="1"/>
        <end position="60"/>
    </location>
</feature>
<dbReference type="PROSITE" id="PS50020">
    <property type="entry name" value="WW_DOMAIN_2"/>
    <property type="match status" value="1"/>
</dbReference>
<name>A0A0D8YE65_DICVI</name>
<dbReference type="Proteomes" id="UP000053766">
    <property type="component" value="Unassembled WGS sequence"/>
</dbReference>
<keyword evidence="1" id="KW-0343">GTPase activation</keyword>
<dbReference type="STRING" id="29172.A0A0D8YE65"/>
<dbReference type="Gene3D" id="2.30.29.30">
    <property type="entry name" value="Pleckstrin-homology domain (PH domain)/Phosphotyrosine-binding domain (PTB)"/>
    <property type="match status" value="1"/>
</dbReference>
<dbReference type="PANTHER" id="PTHR23176:SF129">
    <property type="entry name" value="RHO GTPASE ACTIVATING PROTEIN AT 16F, ISOFORM E-RELATED"/>
    <property type="match status" value="1"/>
</dbReference>
<dbReference type="InterPro" id="IPR036020">
    <property type="entry name" value="WW_dom_sf"/>
</dbReference>
<dbReference type="AlphaFoldDB" id="A0A0D8YE65"/>
<dbReference type="InterPro" id="IPR050729">
    <property type="entry name" value="Rho-GAP"/>
</dbReference>
<dbReference type="OrthoDB" id="79452at2759"/>
<feature type="compositionally biased region" description="Polar residues" evidence="2">
    <location>
        <begin position="1"/>
        <end position="24"/>
    </location>
</feature>
<keyword evidence="5" id="KW-1185">Reference proteome</keyword>
<dbReference type="PANTHER" id="PTHR23176">
    <property type="entry name" value="RHO/RAC/CDC GTPASE-ACTIVATING PROTEIN"/>
    <property type="match status" value="1"/>
</dbReference>
<accession>A0A0D8YE65</accession>
<proteinExistence type="predicted"/>
<feature type="compositionally biased region" description="Basic and acidic residues" evidence="2">
    <location>
        <begin position="26"/>
        <end position="48"/>
    </location>
</feature>
<evidence type="ECO:0000259" key="3">
    <source>
        <dbReference type="PROSITE" id="PS50020"/>
    </source>
</evidence>
<dbReference type="InterPro" id="IPR001202">
    <property type="entry name" value="WW_dom"/>
</dbReference>
<evidence type="ECO:0000256" key="1">
    <source>
        <dbReference type="ARBA" id="ARBA00022468"/>
    </source>
</evidence>
<evidence type="ECO:0000313" key="4">
    <source>
        <dbReference type="EMBL" id="KJH52911.1"/>
    </source>
</evidence>
<organism evidence="4 5">
    <name type="scientific">Dictyocaulus viviparus</name>
    <name type="common">Bovine lungworm</name>
    <dbReference type="NCBI Taxonomy" id="29172"/>
    <lineage>
        <taxon>Eukaryota</taxon>
        <taxon>Metazoa</taxon>
        <taxon>Ecdysozoa</taxon>
        <taxon>Nematoda</taxon>
        <taxon>Chromadorea</taxon>
        <taxon>Rhabditida</taxon>
        <taxon>Rhabditina</taxon>
        <taxon>Rhabditomorpha</taxon>
        <taxon>Strongyloidea</taxon>
        <taxon>Metastrongylidae</taxon>
        <taxon>Dictyocaulus</taxon>
    </lineage>
</organism>
<evidence type="ECO:0000313" key="5">
    <source>
        <dbReference type="Proteomes" id="UP000053766"/>
    </source>
</evidence>
<dbReference type="GO" id="GO:0005096">
    <property type="term" value="F:GTPase activator activity"/>
    <property type="evidence" value="ECO:0007669"/>
    <property type="project" value="UniProtKB-KW"/>
</dbReference>